<reference evidence="1" key="1">
    <citation type="journal article" date="2021" name="Environ. Microbiol.">
        <title>Gene family expansions and transcriptome signatures uncover fungal adaptations to wood decay.</title>
        <authorList>
            <person name="Hage H."/>
            <person name="Miyauchi S."/>
            <person name="Viragh M."/>
            <person name="Drula E."/>
            <person name="Min B."/>
            <person name="Chaduli D."/>
            <person name="Navarro D."/>
            <person name="Favel A."/>
            <person name="Norest M."/>
            <person name="Lesage-Meessen L."/>
            <person name="Balint B."/>
            <person name="Merenyi Z."/>
            <person name="de Eugenio L."/>
            <person name="Morin E."/>
            <person name="Martinez A.T."/>
            <person name="Baldrian P."/>
            <person name="Stursova M."/>
            <person name="Martinez M.J."/>
            <person name="Novotny C."/>
            <person name="Magnuson J.K."/>
            <person name="Spatafora J.W."/>
            <person name="Maurice S."/>
            <person name="Pangilinan J."/>
            <person name="Andreopoulos W."/>
            <person name="LaButti K."/>
            <person name="Hundley H."/>
            <person name="Na H."/>
            <person name="Kuo A."/>
            <person name="Barry K."/>
            <person name="Lipzen A."/>
            <person name="Henrissat B."/>
            <person name="Riley R."/>
            <person name="Ahrendt S."/>
            <person name="Nagy L.G."/>
            <person name="Grigoriev I.V."/>
            <person name="Martin F."/>
            <person name="Rosso M.N."/>
        </authorList>
    </citation>
    <scope>NUCLEOTIDE SEQUENCE</scope>
    <source>
        <strain evidence="1">CBS 384.51</strain>
    </source>
</reference>
<dbReference type="EMBL" id="MU274935">
    <property type="protein sequence ID" value="KAI0085098.1"/>
    <property type="molecule type" value="Genomic_DNA"/>
</dbReference>
<evidence type="ECO:0000313" key="2">
    <source>
        <dbReference type="Proteomes" id="UP001055072"/>
    </source>
</evidence>
<name>A0ACB8TSU9_9APHY</name>
<comment type="caution">
    <text evidence="1">The sequence shown here is derived from an EMBL/GenBank/DDBJ whole genome shotgun (WGS) entry which is preliminary data.</text>
</comment>
<gene>
    <name evidence="1" type="ORF">BDY19DRAFT_1022541</name>
</gene>
<accession>A0ACB8TSU9</accession>
<keyword evidence="2" id="KW-1185">Reference proteome</keyword>
<proteinExistence type="predicted"/>
<dbReference type="Proteomes" id="UP001055072">
    <property type="component" value="Unassembled WGS sequence"/>
</dbReference>
<organism evidence="1 2">
    <name type="scientific">Irpex rosettiformis</name>
    <dbReference type="NCBI Taxonomy" id="378272"/>
    <lineage>
        <taxon>Eukaryota</taxon>
        <taxon>Fungi</taxon>
        <taxon>Dikarya</taxon>
        <taxon>Basidiomycota</taxon>
        <taxon>Agaricomycotina</taxon>
        <taxon>Agaricomycetes</taxon>
        <taxon>Polyporales</taxon>
        <taxon>Irpicaceae</taxon>
        <taxon>Irpex</taxon>
    </lineage>
</organism>
<protein>
    <submittedName>
        <fullName evidence="1">Uncharacterized protein</fullName>
    </submittedName>
</protein>
<evidence type="ECO:0000313" key="1">
    <source>
        <dbReference type="EMBL" id="KAI0085098.1"/>
    </source>
</evidence>
<sequence length="196" mass="21829">MPVSNGNDLLLDPGNIIVALALQRGDFAHHQSWRTLLDGTEHHVLFKADRRKKPFMQASTPGGWNVNPDNAFNATGFRDVLRKLCIKVGLGGAEKNNTPYCFRRGNATAAMEVVGPDITRVLLNHHANTDTLHLSYDQNARRLNMTAMQFEGRHESVRDLDEDDAPALFRYCPYCSGNVLGTHTLDLYQSSSTSFS</sequence>